<evidence type="ECO:0000313" key="1">
    <source>
        <dbReference type="EMBL" id="JAD61230.1"/>
    </source>
</evidence>
<reference evidence="1" key="1">
    <citation type="submission" date="2014-09" db="EMBL/GenBank/DDBJ databases">
        <authorList>
            <person name="Magalhaes I.L.F."/>
            <person name="Oliveira U."/>
            <person name="Santos F.R."/>
            <person name="Vidigal T.H.D.A."/>
            <person name="Brescovit A.D."/>
            <person name="Santos A.J."/>
        </authorList>
    </citation>
    <scope>NUCLEOTIDE SEQUENCE</scope>
    <source>
        <tissue evidence="1">Shoot tissue taken approximately 20 cm above the soil surface</tissue>
    </source>
</reference>
<protein>
    <submittedName>
        <fullName evidence="1">Uncharacterized protein</fullName>
    </submittedName>
</protein>
<dbReference type="AlphaFoldDB" id="A0A0A9BJ43"/>
<name>A0A0A9BJ43_ARUDO</name>
<dbReference type="EMBL" id="GBRH01236665">
    <property type="protein sequence ID" value="JAD61230.1"/>
    <property type="molecule type" value="Transcribed_RNA"/>
</dbReference>
<organism evidence="1">
    <name type="scientific">Arundo donax</name>
    <name type="common">Giant reed</name>
    <name type="synonym">Donax arundinaceus</name>
    <dbReference type="NCBI Taxonomy" id="35708"/>
    <lineage>
        <taxon>Eukaryota</taxon>
        <taxon>Viridiplantae</taxon>
        <taxon>Streptophyta</taxon>
        <taxon>Embryophyta</taxon>
        <taxon>Tracheophyta</taxon>
        <taxon>Spermatophyta</taxon>
        <taxon>Magnoliopsida</taxon>
        <taxon>Liliopsida</taxon>
        <taxon>Poales</taxon>
        <taxon>Poaceae</taxon>
        <taxon>PACMAD clade</taxon>
        <taxon>Arundinoideae</taxon>
        <taxon>Arundineae</taxon>
        <taxon>Arundo</taxon>
    </lineage>
</organism>
<reference evidence="1" key="2">
    <citation type="journal article" date="2015" name="Data Brief">
        <title>Shoot transcriptome of the giant reed, Arundo donax.</title>
        <authorList>
            <person name="Barrero R.A."/>
            <person name="Guerrero F.D."/>
            <person name="Moolhuijzen P."/>
            <person name="Goolsby J.A."/>
            <person name="Tidwell J."/>
            <person name="Bellgard S.E."/>
            <person name="Bellgard M.I."/>
        </authorList>
    </citation>
    <scope>NUCLEOTIDE SEQUENCE</scope>
    <source>
        <tissue evidence="1">Shoot tissue taken approximately 20 cm above the soil surface</tissue>
    </source>
</reference>
<accession>A0A0A9BJ43</accession>
<proteinExistence type="predicted"/>
<sequence>MLAIYCNPFPWIRPQVIWSKEHR</sequence>